<keyword evidence="4 8" id="KW-0812">Transmembrane</keyword>
<evidence type="ECO:0000256" key="1">
    <source>
        <dbReference type="ARBA" id="ARBA00004167"/>
    </source>
</evidence>
<comment type="caution">
    <text evidence="10">The sequence shown here is derived from an EMBL/GenBank/DDBJ whole genome shotgun (WGS) entry which is preliminary data.</text>
</comment>
<evidence type="ECO:0000256" key="4">
    <source>
        <dbReference type="ARBA" id="ARBA00022692"/>
    </source>
</evidence>
<dbReference type="OrthoDB" id="529273at2759"/>
<keyword evidence="7" id="KW-0325">Glycoprotein</keyword>
<evidence type="ECO:0000256" key="7">
    <source>
        <dbReference type="ARBA" id="ARBA00023180"/>
    </source>
</evidence>
<feature type="domain" description="Glycosyltransferase 61 catalytic" evidence="9">
    <location>
        <begin position="383"/>
        <end position="484"/>
    </location>
</feature>
<evidence type="ECO:0000256" key="6">
    <source>
        <dbReference type="ARBA" id="ARBA00023136"/>
    </source>
</evidence>
<dbReference type="AlphaFoldDB" id="A0A1J4K9Q2"/>
<dbReference type="InterPro" id="IPR049625">
    <property type="entry name" value="Glyco_transf_61_cat"/>
</dbReference>
<protein>
    <recommendedName>
        <fullName evidence="9">Glycosyltransferase 61 catalytic domain-containing protein</fullName>
    </recommendedName>
</protein>
<evidence type="ECO:0000259" key="9">
    <source>
        <dbReference type="Pfam" id="PF04577"/>
    </source>
</evidence>
<dbReference type="GeneID" id="94838287"/>
<dbReference type="GO" id="GO:0016020">
    <property type="term" value="C:membrane"/>
    <property type="evidence" value="ECO:0007669"/>
    <property type="project" value="UniProtKB-SubCell"/>
</dbReference>
<dbReference type="EMBL" id="MLAK01000691">
    <property type="protein sequence ID" value="OHT07640.1"/>
    <property type="molecule type" value="Genomic_DNA"/>
</dbReference>
<evidence type="ECO:0000256" key="8">
    <source>
        <dbReference type="SAM" id="Phobius"/>
    </source>
</evidence>
<reference evidence="10" key="1">
    <citation type="submission" date="2016-10" db="EMBL/GenBank/DDBJ databases">
        <authorList>
            <person name="Benchimol M."/>
            <person name="Almeida L.G."/>
            <person name="Vasconcelos A.T."/>
            <person name="Perreira-Neves A."/>
            <person name="Rosa I.A."/>
            <person name="Tasca T."/>
            <person name="Bogo M.R."/>
            <person name="de Souza W."/>
        </authorList>
    </citation>
    <scope>NUCLEOTIDE SEQUENCE [LARGE SCALE GENOMIC DNA]</scope>
    <source>
        <strain evidence="10">K</strain>
    </source>
</reference>
<evidence type="ECO:0000256" key="5">
    <source>
        <dbReference type="ARBA" id="ARBA00022989"/>
    </source>
</evidence>
<evidence type="ECO:0000313" key="11">
    <source>
        <dbReference type="Proteomes" id="UP000179807"/>
    </source>
</evidence>
<keyword evidence="2" id="KW-0328">Glycosyltransferase</keyword>
<dbReference type="Proteomes" id="UP000179807">
    <property type="component" value="Unassembled WGS sequence"/>
</dbReference>
<dbReference type="PANTHER" id="PTHR20961:SF38">
    <property type="entry name" value="PROTEIN O-LINKED-MANNOSE BETA-1,4-N-ACETYLGLUCOSAMINYLTRANSFERASE 2"/>
    <property type="match status" value="1"/>
</dbReference>
<dbReference type="GO" id="GO:0016757">
    <property type="term" value="F:glycosyltransferase activity"/>
    <property type="evidence" value="ECO:0007669"/>
    <property type="project" value="UniProtKB-KW"/>
</dbReference>
<gene>
    <name evidence="10" type="ORF">TRFO_24137</name>
</gene>
<feature type="transmembrane region" description="Helical" evidence="8">
    <location>
        <begin position="29"/>
        <end position="50"/>
    </location>
</feature>
<dbReference type="Pfam" id="PF04577">
    <property type="entry name" value="Glyco_transf_61"/>
    <property type="match status" value="1"/>
</dbReference>
<keyword evidence="6 8" id="KW-0472">Membrane</keyword>
<keyword evidence="5 8" id="KW-1133">Transmembrane helix</keyword>
<evidence type="ECO:0000256" key="3">
    <source>
        <dbReference type="ARBA" id="ARBA00022679"/>
    </source>
</evidence>
<evidence type="ECO:0000256" key="2">
    <source>
        <dbReference type="ARBA" id="ARBA00022676"/>
    </source>
</evidence>
<dbReference type="InterPro" id="IPR007657">
    <property type="entry name" value="Glycosyltransferase_61"/>
</dbReference>
<name>A0A1J4K9Q2_9EUKA</name>
<sequence length="593" mass="70185">MIKVQNSSKFKIHRNRQIFPALTQRQRHALIVSVMVFTCIVNHFLSKILYDFYFLDQTVNEFRNGENLIKDEHSKQQINKESETSQDIDHPIHNIYSTNFDVNPVKFIIEFSEEFTEKFLNKLSIVFFSDIVRITFQNDDLNITRINSTTISSYFIIPITSYYQVSFLWSRKTIKTIFYNITNIDVVPSDVSSLECFGRYDHRWCRAKNICWQNKRFIFFGLKNAKINRTSMIPGSRPIPHDYPKCRVVVQYKMFDMKYTDFHSSHRIKNRSFLTCRWYSMEYLWHALFDYTLPLYWTTKLNGGSNRTGDRIFTIDENTSKKGYQFLDPFTNHYIENIKLNMSFYNNTCFDHAIIGFPKSEYNVTYERWKESSLLLPYEYPIEAYQGFREKMISHYINPSYCESFCEPNVKEPRVVIAFRNSTMRDIVNQEELTKSLQKICPHCIIDPYIYGGESFGEQMARYCNASILLSIHGSQLSHMIWMKIADPKKPTAVIEIKPYKYDCRDWYKQIADGAGIKYYEWMNPYRKNTKTGRVLSRGFDPNKYESCVKGELSCLDCHDYLRDQPTVVDMQSFLPIFKQALKYVSTPLSSSS</sequence>
<accession>A0A1J4K9Q2</accession>
<evidence type="ECO:0000313" key="10">
    <source>
        <dbReference type="EMBL" id="OHT07640.1"/>
    </source>
</evidence>
<organism evidence="10 11">
    <name type="scientific">Tritrichomonas foetus</name>
    <dbReference type="NCBI Taxonomy" id="1144522"/>
    <lineage>
        <taxon>Eukaryota</taxon>
        <taxon>Metamonada</taxon>
        <taxon>Parabasalia</taxon>
        <taxon>Tritrichomonadida</taxon>
        <taxon>Tritrichomonadidae</taxon>
        <taxon>Tritrichomonas</taxon>
    </lineage>
</organism>
<keyword evidence="3" id="KW-0808">Transferase</keyword>
<proteinExistence type="predicted"/>
<dbReference type="PANTHER" id="PTHR20961">
    <property type="entry name" value="GLYCOSYLTRANSFERASE"/>
    <property type="match status" value="1"/>
</dbReference>
<dbReference type="VEuPathDB" id="TrichDB:TRFO_24137"/>
<comment type="subcellular location">
    <subcellularLocation>
        <location evidence="1">Membrane</location>
        <topology evidence="1">Single-pass membrane protein</topology>
    </subcellularLocation>
</comment>
<dbReference type="RefSeq" id="XP_068360776.1">
    <property type="nucleotide sequence ID" value="XM_068503583.1"/>
</dbReference>
<keyword evidence="11" id="KW-1185">Reference proteome</keyword>